<feature type="region of interest" description="Disordered" evidence="1">
    <location>
        <begin position="113"/>
        <end position="148"/>
    </location>
</feature>
<sequence>MARSARSWGTKMREEENDLSHSQKKLHCGLGRSAAKSDREITTGYYDEGEGRKELCMYWGRRSGRSGATAQKCKSARVQECKSTRVQECKSARVPKYKSAKVQECKSTRLLSGVGSGERSNLKKKDTANNKPWKAGSGSVEERARGITERSRPRKWISLVRDQLLDFAG</sequence>
<dbReference type="EMBL" id="LZYO01000091">
    <property type="protein sequence ID" value="ODH36229.1"/>
    <property type="molecule type" value="Genomic_DNA"/>
</dbReference>
<evidence type="ECO:0000256" key="1">
    <source>
        <dbReference type="SAM" id="MobiDB-lite"/>
    </source>
</evidence>
<dbReference type="AlphaFoldDB" id="A0A1D2JHM6"/>
<dbReference type="Proteomes" id="UP000242814">
    <property type="component" value="Unassembled WGS sequence"/>
</dbReference>
<accession>A0A1D2JHM6</accession>
<protein>
    <submittedName>
        <fullName evidence="2">Uncharacterized protein</fullName>
    </submittedName>
</protein>
<feature type="region of interest" description="Disordered" evidence="1">
    <location>
        <begin position="1"/>
        <end position="33"/>
    </location>
</feature>
<organism evidence="2 3">
    <name type="scientific">Paracoccidioides brasiliensis</name>
    <dbReference type="NCBI Taxonomy" id="121759"/>
    <lineage>
        <taxon>Eukaryota</taxon>
        <taxon>Fungi</taxon>
        <taxon>Dikarya</taxon>
        <taxon>Ascomycota</taxon>
        <taxon>Pezizomycotina</taxon>
        <taxon>Eurotiomycetes</taxon>
        <taxon>Eurotiomycetidae</taxon>
        <taxon>Onygenales</taxon>
        <taxon>Ajellomycetaceae</taxon>
        <taxon>Paracoccidioides</taxon>
    </lineage>
</organism>
<proteinExistence type="predicted"/>
<evidence type="ECO:0000313" key="2">
    <source>
        <dbReference type="EMBL" id="ODH36229.1"/>
    </source>
</evidence>
<gene>
    <name evidence="2" type="ORF">ACO22_02835</name>
</gene>
<comment type="caution">
    <text evidence="2">The sequence shown here is derived from an EMBL/GenBank/DDBJ whole genome shotgun (WGS) entry which is preliminary data.</text>
</comment>
<reference evidence="2 3" key="1">
    <citation type="submission" date="2016-06" db="EMBL/GenBank/DDBJ databases">
        <authorList>
            <person name="Kjaerup R.B."/>
            <person name="Dalgaard T.S."/>
            <person name="Juul-Madsen H.R."/>
        </authorList>
    </citation>
    <scope>NUCLEOTIDE SEQUENCE [LARGE SCALE GENOMIC DNA]</scope>
    <source>
        <strain evidence="2 3">Pb300</strain>
    </source>
</reference>
<evidence type="ECO:0000313" key="3">
    <source>
        <dbReference type="Proteomes" id="UP000242814"/>
    </source>
</evidence>
<feature type="compositionally biased region" description="Basic and acidic residues" evidence="1">
    <location>
        <begin position="11"/>
        <end position="21"/>
    </location>
</feature>
<name>A0A1D2JHM6_PARBR</name>